<sequence length="143" mass="16361">MPLIKIDSWFTRIGQVLARDKTSTSDNKEDIRYAVRKINQYFYAEKPTADVIEKYTNIIVDLLLSTSNGPDDFEFLSQILNIIREILDCDKKSSRPMVKALIKNDICSFLLNTLRTVSEDRGLGQDVSLQIHQILAIIGRHGF</sequence>
<dbReference type="EMBL" id="CAJOBE010007903">
    <property type="protein sequence ID" value="CAF4048930.1"/>
    <property type="molecule type" value="Genomic_DNA"/>
</dbReference>
<name>A0A819S955_9BILA</name>
<evidence type="ECO:0000313" key="2">
    <source>
        <dbReference type="Proteomes" id="UP000663874"/>
    </source>
</evidence>
<reference evidence="1" key="1">
    <citation type="submission" date="2021-02" db="EMBL/GenBank/DDBJ databases">
        <authorList>
            <person name="Nowell W R."/>
        </authorList>
    </citation>
    <scope>NUCLEOTIDE SEQUENCE</scope>
</reference>
<gene>
    <name evidence="1" type="ORF">FNK824_LOCUS28598</name>
</gene>
<organism evidence="1 2">
    <name type="scientific">Rotaria sordida</name>
    <dbReference type="NCBI Taxonomy" id="392033"/>
    <lineage>
        <taxon>Eukaryota</taxon>
        <taxon>Metazoa</taxon>
        <taxon>Spiralia</taxon>
        <taxon>Gnathifera</taxon>
        <taxon>Rotifera</taxon>
        <taxon>Eurotatoria</taxon>
        <taxon>Bdelloidea</taxon>
        <taxon>Philodinida</taxon>
        <taxon>Philodinidae</taxon>
        <taxon>Rotaria</taxon>
    </lineage>
</organism>
<accession>A0A819S955</accession>
<dbReference type="Proteomes" id="UP000663874">
    <property type="component" value="Unassembled WGS sequence"/>
</dbReference>
<comment type="caution">
    <text evidence="1">The sequence shown here is derived from an EMBL/GenBank/DDBJ whole genome shotgun (WGS) entry which is preliminary data.</text>
</comment>
<protein>
    <submittedName>
        <fullName evidence="1">Uncharacterized protein</fullName>
    </submittedName>
</protein>
<proteinExistence type="predicted"/>
<dbReference type="Pfam" id="PF25571">
    <property type="entry name" value="TPR_CCP1_N"/>
    <property type="match status" value="1"/>
</dbReference>
<evidence type="ECO:0000313" key="1">
    <source>
        <dbReference type="EMBL" id="CAF4048930.1"/>
    </source>
</evidence>
<dbReference type="AlphaFoldDB" id="A0A819S955"/>